<evidence type="ECO:0000259" key="4">
    <source>
        <dbReference type="Pfam" id="PF07238"/>
    </source>
</evidence>
<dbReference type="InterPro" id="IPR012349">
    <property type="entry name" value="Split_barrel_FMN-bd"/>
</dbReference>
<evidence type="ECO:0000313" key="7">
    <source>
        <dbReference type="Proteomes" id="UP000051221"/>
    </source>
</evidence>
<evidence type="ECO:0000313" key="6">
    <source>
        <dbReference type="EMBL" id="KQH86665.1"/>
    </source>
</evidence>
<dbReference type="EMBL" id="LKHS01000005">
    <property type="protein sequence ID" value="KQH86665.1"/>
    <property type="molecule type" value="Genomic_DNA"/>
</dbReference>
<gene>
    <name evidence="6" type="ORF">AMR76_06130</name>
</gene>
<proteinExistence type="predicted"/>
<keyword evidence="1" id="KW-0973">c-di-GMP</keyword>
<evidence type="ECO:0000256" key="2">
    <source>
        <dbReference type="ARBA" id="ARBA00022741"/>
    </source>
</evidence>
<dbReference type="AlphaFoldDB" id="A0A0Q2MF84"/>
<dbReference type="GO" id="GO:0035438">
    <property type="term" value="F:cyclic-di-GMP binding"/>
    <property type="evidence" value="ECO:0007669"/>
    <property type="project" value="InterPro"/>
</dbReference>
<dbReference type="Pfam" id="PF07238">
    <property type="entry name" value="PilZ"/>
    <property type="match status" value="1"/>
</dbReference>
<evidence type="ECO:0000256" key="1">
    <source>
        <dbReference type="ARBA" id="ARBA00022636"/>
    </source>
</evidence>
<dbReference type="InterPro" id="IPR009875">
    <property type="entry name" value="PilZ_domain"/>
</dbReference>
<name>A0A0Q2MF84_VIBFU</name>
<dbReference type="InterPro" id="IPR009926">
    <property type="entry name" value="T3SS_YcgR_PilZN"/>
</dbReference>
<accession>A0A0Q2MF84</accession>
<sequence>MATSSSTEPADLTKFLKPGMKISATIQFGPDDSFAFSTTLIGFKGEQFLILDMPHKVHESLVMRKLSNVQIVLRGVCDTELGHVIAFKTSILQAISSPHTLFFLRPPKHFVTKTIREHERYKISMPVTLTEQTDQLEKSFNGTLVDFSVSGCGIFVLGENELTLNNAVRFSCELDSLLPEDLTSHIANIRRQHKGHMIGVQFDTPLAMSDELKMAMFDQTFKHATV</sequence>
<keyword evidence="2" id="KW-0547">Nucleotide-binding</keyword>
<dbReference type="GeneID" id="50536851"/>
<dbReference type="RefSeq" id="WP_004726760.1">
    <property type="nucleotide sequence ID" value="NZ_CABLCD010000014.1"/>
</dbReference>
<keyword evidence="7" id="KW-1185">Reference proteome</keyword>
<comment type="caution">
    <text evidence="6">The sequence shown here is derived from an EMBL/GenBank/DDBJ whole genome shotgun (WGS) entry which is preliminary data.</text>
</comment>
<dbReference type="Proteomes" id="UP000051221">
    <property type="component" value="Unassembled WGS sequence"/>
</dbReference>
<evidence type="ECO:0000259" key="5">
    <source>
        <dbReference type="Pfam" id="PF12945"/>
    </source>
</evidence>
<dbReference type="Gene3D" id="2.30.110.10">
    <property type="entry name" value="Electron Transport, Fmn-binding Protein, Chain A"/>
    <property type="match status" value="1"/>
</dbReference>
<evidence type="ECO:0000256" key="3">
    <source>
        <dbReference type="ARBA" id="ARBA00023143"/>
    </source>
</evidence>
<dbReference type="Gene3D" id="2.40.10.220">
    <property type="entry name" value="predicted glycosyltransferase like domains"/>
    <property type="match status" value="1"/>
</dbReference>
<dbReference type="Pfam" id="PF12945">
    <property type="entry name" value="PilZNR"/>
    <property type="match status" value="1"/>
</dbReference>
<dbReference type="OrthoDB" id="5915058at2"/>
<feature type="domain" description="PilZ" evidence="4">
    <location>
        <begin position="116"/>
        <end position="211"/>
    </location>
</feature>
<reference evidence="6 7" key="1">
    <citation type="submission" date="2015-08" db="EMBL/GenBank/DDBJ databases">
        <title>Antibacterial properties of a collection of Vibrionaceae strains.</title>
        <authorList>
            <person name="Giubergia S."/>
        </authorList>
    </citation>
    <scope>NUCLEOTIDE SEQUENCE [LARGE SCALE GENOMIC DNA]</scope>
    <source>
        <strain evidence="6 7">S0821</strain>
    </source>
</reference>
<keyword evidence="3" id="KW-0975">Bacterial flagellum</keyword>
<dbReference type="InParanoid" id="A0A0Q2MF84"/>
<feature type="domain" description="Type III secretion system flagellar brake protein YcgR PilZN" evidence="5">
    <location>
        <begin position="17"/>
        <end position="107"/>
    </location>
</feature>
<organism evidence="6 7">
    <name type="scientific">Vibrio furnissii</name>
    <dbReference type="NCBI Taxonomy" id="29494"/>
    <lineage>
        <taxon>Bacteria</taxon>
        <taxon>Pseudomonadati</taxon>
        <taxon>Pseudomonadota</taxon>
        <taxon>Gammaproteobacteria</taxon>
        <taxon>Vibrionales</taxon>
        <taxon>Vibrionaceae</taxon>
        <taxon>Vibrio</taxon>
    </lineage>
</organism>
<protein>
    <submittedName>
        <fullName evidence="6">Pilus assembly protein PilZ</fullName>
    </submittedName>
</protein>
<dbReference type="OMA" id="TKPIREH"/>
<dbReference type="SUPFAM" id="SSF141371">
    <property type="entry name" value="PilZ domain-like"/>
    <property type="match status" value="2"/>
</dbReference>